<evidence type="ECO:0000256" key="1">
    <source>
        <dbReference type="ARBA" id="ARBA00007689"/>
    </source>
</evidence>
<dbReference type="SUPFAM" id="SSF54909">
    <property type="entry name" value="Dimeric alpha+beta barrel"/>
    <property type="match status" value="1"/>
</dbReference>
<feature type="domain" description="YCII-related" evidence="2">
    <location>
        <begin position="1"/>
        <end position="84"/>
    </location>
</feature>
<reference evidence="3 4" key="1">
    <citation type="journal article" date="2016" name="Genome Announc.">
        <title>Draft Genome Sequence of Planomonospora sphaerica JCM9374, a Rare Actinomycete.</title>
        <authorList>
            <person name="Dohra H."/>
            <person name="Suzuki T."/>
            <person name="Inoue Y."/>
            <person name="Kodani S."/>
        </authorList>
    </citation>
    <scope>NUCLEOTIDE SEQUENCE [LARGE SCALE GENOMIC DNA]</scope>
    <source>
        <strain evidence="3 4">JCM 9374</strain>
    </source>
</reference>
<comment type="similarity">
    <text evidence="1">Belongs to the YciI family.</text>
</comment>
<keyword evidence="3" id="KW-0378">Hydrolase</keyword>
<dbReference type="PANTHER" id="PTHR37828">
    <property type="entry name" value="GSR2449 PROTEIN"/>
    <property type="match status" value="1"/>
</dbReference>
<protein>
    <submittedName>
        <fullName evidence="3">GTP cyclohydrolase</fullName>
    </submittedName>
</protein>
<organism evidence="3 4">
    <name type="scientific">Planomonospora sphaerica</name>
    <dbReference type="NCBI Taxonomy" id="161355"/>
    <lineage>
        <taxon>Bacteria</taxon>
        <taxon>Bacillati</taxon>
        <taxon>Actinomycetota</taxon>
        <taxon>Actinomycetes</taxon>
        <taxon>Streptosporangiales</taxon>
        <taxon>Streptosporangiaceae</taxon>
        <taxon>Planomonospora</taxon>
    </lineage>
</organism>
<evidence type="ECO:0000313" key="3">
    <source>
        <dbReference type="EMBL" id="GAT69801.1"/>
    </source>
</evidence>
<keyword evidence="4" id="KW-1185">Reference proteome</keyword>
<reference evidence="4" key="2">
    <citation type="submission" date="2016-04" db="EMBL/GenBank/DDBJ databases">
        <title>Planomonospora sphaerica JCM9374 whole genome shotgun sequence.</title>
        <authorList>
            <person name="Suzuki T."/>
            <person name="Dohra H."/>
            <person name="Kodani S."/>
        </authorList>
    </citation>
    <scope>NUCLEOTIDE SEQUENCE [LARGE SCALE GENOMIC DNA]</scope>
    <source>
        <strain evidence="4">JCM 9374</strain>
    </source>
</reference>
<evidence type="ECO:0000259" key="2">
    <source>
        <dbReference type="Pfam" id="PF03795"/>
    </source>
</evidence>
<dbReference type="OrthoDB" id="9814407at2"/>
<proteinExistence type="inferred from homology"/>
<dbReference type="InterPro" id="IPR005545">
    <property type="entry name" value="YCII"/>
</dbReference>
<evidence type="ECO:0000313" key="4">
    <source>
        <dbReference type="Proteomes" id="UP000077701"/>
    </source>
</evidence>
<dbReference type="Proteomes" id="UP000077701">
    <property type="component" value="Unassembled WGS sequence"/>
</dbReference>
<accession>A0A171DLM9</accession>
<dbReference type="InterPro" id="IPR011008">
    <property type="entry name" value="Dimeric_a/b-barrel"/>
</dbReference>
<dbReference type="AlphaFoldDB" id="A0A171DLM9"/>
<comment type="caution">
    <text evidence="3">The sequence shown here is derived from an EMBL/GenBank/DDBJ whole genome shotgun (WGS) entry which is preliminary data.</text>
</comment>
<dbReference type="PANTHER" id="PTHR37828:SF1">
    <property type="entry name" value="YCII-RELATED DOMAIN-CONTAINING PROTEIN"/>
    <property type="match status" value="1"/>
</dbReference>
<name>A0A171DLM9_9ACTN</name>
<dbReference type="Pfam" id="PF03795">
    <property type="entry name" value="YCII"/>
    <property type="match status" value="1"/>
</dbReference>
<dbReference type="RefSeq" id="WP_068901539.1">
    <property type="nucleotide sequence ID" value="NZ_BDCX01000015.1"/>
</dbReference>
<dbReference type="EMBL" id="BDCX01000015">
    <property type="protein sequence ID" value="GAT69801.1"/>
    <property type="molecule type" value="Genomic_DNA"/>
</dbReference>
<dbReference type="STRING" id="161355.PS9374_05481"/>
<dbReference type="Gene3D" id="3.30.70.1060">
    <property type="entry name" value="Dimeric alpha+beta barrel"/>
    <property type="match status" value="1"/>
</dbReference>
<dbReference type="GO" id="GO:0016787">
    <property type="term" value="F:hydrolase activity"/>
    <property type="evidence" value="ECO:0007669"/>
    <property type="project" value="UniProtKB-KW"/>
</dbReference>
<gene>
    <name evidence="3" type="ORF">PS9374_05481</name>
</gene>
<sequence length="100" mass="10830">MFVVLLRFSANKSAAERHMPGHQEWIERGVDDGVFLLVGGIQPGLGGAIVAHGTSRDDLEARVAADPFVEQDIVSAEIVEIAPWLADDRLKFLLAEPALP</sequence>